<reference evidence="4" key="1">
    <citation type="submission" date="2022-04" db="EMBL/GenBank/DDBJ databases">
        <title>Carnegiea gigantea Genome sequencing and assembly v2.</title>
        <authorList>
            <person name="Copetti D."/>
            <person name="Sanderson M.J."/>
            <person name="Burquez A."/>
            <person name="Wojciechowski M.F."/>
        </authorList>
    </citation>
    <scope>NUCLEOTIDE SEQUENCE</scope>
    <source>
        <strain evidence="4">SGP5-SGP5p</strain>
        <tissue evidence="4">Aerial part</tissue>
    </source>
</reference>
<dbReference type="PANTHER" id="PTHR22835:SF552">
    <property type="entry name" value="OS05G0133401 PROTEIN"/>
    <property type="match status" value="1"/>
</dbReference>
<feature type="signal peptide" evidence="3">
    <location>
        <begin position="1"/>
        <end position="19"/>
    </location>
</feature>
<accession>A0A9Q1GK67</accession>
<evidence type="ECO:0000256" key="2">
    <source>
        <dbReference type="ARBA" id="ARBA00023180"/>
    </source>
</evidence>
<keyword evidence="2" id="KW-0325">Glycoprotein</keyword>
<evidence type="ECO:0000256" key="1">
    <source>
        <dbReference type="ARBA" id="ARBA00008668"/>
    </source>
</evidence>
<dbReference type="EMBL" id="JAKOGI010003228">
    <property type="protein sequence ID" value="KAJ8420676.1"/>
    <property type="molecule type" value="Genomic_DNA"/>
</dbReference>
<dbReference type="GO" id="GO:0016788">
    <property type="term" value="F:hydrolase activity, acting on ester bonds"/>
    <property type="evidence" value="ECO:0007669"/>
    <property type="project" value="InterPro"/>
</dbReference>
<evidence type="ECO:0000313" key="5">
    <source>
        <dbReference type="Proteomes" id="UP001153076"/>
    </source>
</evidence>
<evidence type="ECO:0000313" key="4">
    <source>
        <dbReference type="EMBL" id="KAJ8420676.1"/>
    </source>
</evidence>
<evidence type="ECO:0008006" key="6">
    <source>
        <dbReference type="Google" id="ProtNLM"/>
    </source>
</evidence>
<keyword evidence="5" id="KW-1185">Reference proteome</keyword>
<dbReference type="InterPro" id="IPR001087">
    <property type="entry name" value="GDSL"/>
</dbReference>
<comment type="similarity">
    <text evidence="1">Belongs to the 'GDSL' lipolytic enzyme family.</text>
</comment>
<feature type="chain" id="PRO_5040163792" description="GDSL esterase/lipase" evidence="3">
    <location>
        <begin position="20"/>
        <end position="160"/>
    </location>
</feature>
<protein>
    <recommendedName>
        <fullName evidence="6">GDSL esterase/lipase</fullName>
    </recommendedName>
</protein>
<dbReference type="Pfam" id="PF00657">
    <property type="entry name" value="Lipase_GDSL"/>
    <property type="match status" value="1"/>
</dbReference>
<organism evidence="4 5">
    <name type="scientific">Carnegiea gigantea</name>
    <dbReference type="NCBI Taxonomy" id="171969"/>
    <lineage>
        <taxon>Eukaryota</taxon>
        <taxon>Viridiplantae</taxon>
        <taxon>Streptophyta</taxon>
        <taxon>Embryophyta</taxon>
        <taxon>Tracheophyta</taxon>
        <taxon>Spermatophyta</taxon>
        <taxon>Magnoliopsida</taxon>
        <taxon>eudicotyledons</taxon>
        <taxon>Gunneridae</taxon>
        <taxon>Pentapetalae</taxon>
        <taxon>Caryophyllales</taxon>
        <taxon>Cactineae</taxon>
        <taxon>Cactaceae</taxon>
        <taxon>Cactoideae</taxon>
        <taxon>Echinocereeae</taxon>
        <taxon>Carnegiea</taxon>
    </lineage>
</organism>
<evidence type="ECO:0000256" key="3">
    <source>
        <dbReference type="SAM" id="SignalP"/>
    </source>
</evidence>
<name>A0A9Q1GK67_9CARY</name>
<dbReference type="AlphaFoldDB" id="A0A9Q1GK67"/>
<comment type="caution">
    <text evidence="4">The sequence shown here is derived from an EMBL/GenBank/DDBJ whole genome shotgun (WGS) entry which is preliminary data.</text>
</comment>
<keyword evidence="3" id="KW-0732">Signal</keyword>
<dbReference type="PANTHER" id="PTHR22835">
    <property type="entry name" value="ZINC FINGER FYVE DOMAIN CONTAINING PROTEIN"/>
    <property type="match status" value="1"/>
</dbReference>
<dbReference type="InterPro" id="IPR036514">
    <property type="entry name" value="SGNH_hydro_sf"/>
</dbReference>
<proteinExistence type="inferred from homology"/>
<gene>
    <name evidence="4" type="ORF">Cgig2_011131</name>
</gene>
<dbReference type="OrthoDB" id="1600564at2759"/>
<sequence length="160" mass="18158">MSTLIIILILVLLPVFSYQHDHECTMFNFGDSNADTGGAMTGFGEYVGPPNGNTFSHKLTGHSYDGRLYIDFISEALKIKYLSPYLESFGSDFSHGANFAIYKAGTDALGIGIALWMQINQFIHFQNYTRELRPDGSHFKSYFRFQGKCLEVHKIYIYLN</sequence>
<dbReference type="Gene3D" id="3.40.50.1110">
    <property type="entry name" value="SGNH hydrolase"/>
    <property type="match status" value="1"/>
</dbReference>
<dbReference type="Proteomes" id="UP001153076">
    <property type="component" value="Unassembled WGS sequence"/>
</dbReference>